<dbReference type="InterPro" id="IPR006026">
    <property type="entry name" value="Peptidase_Metallo"/>
</dbReference>
<keyword evidence="7" id="KW-0482">Metalloprotease</keyword>
<feature type="binding site" evidence="9">
    <location>
        <position position="21"/>
    </location>
    <ligand>
        <name>Ca(2+)</name>
        <dbReference type="ChEBI" id="CHEBI:29108"/>
        <label>3</label>
    </ligand>
</feature>
<feature type="binding site" evidence="9">
    <location>
        <position position="43"/>
    </location>
    <ligand>
        <name>Ca(2+)</name>
        <dbReference type="ChEBI" id="CHEBI:29108"/>
        <label>1</label>
    </ligand>
</feature>
<protein>
    <recommendedName>
        <fullName evidence="10">Peptidase metallopeptidase domain-containing protein</fullName>
    </recommendedName>
</protein>
<evidence type="ECO:0000313" key="12">
    <source>
        <dbReference type="EnsemblMetazoa" id="HelroP169273"/>
    </source>
</evidence>
<evidence type="ECO:0000256" key="9">
    <source>
        <dbReference type="PIRSR" id="PIRSR621190-2"/>
    </source>
</evidence>
<feature type="domain" description="Peptidase metallopeptidase" evidence="10">
    <location>
        <begin position="1"/>
        <end position="105"/>
    </location>
</feature>
<name>T1F1P4_HELRO</name>
<organism evidence="12 13">
    <name type="scientific">Helobdella robusta</name>
    <name type="common">Californian leech</name>
    <dbReference type="NCBI Taxonomy" id="6412"/>
    <lineage>
        <taxon>Eukaryota</taxon>
        <taxon>Metazoa</taxon>
        <taxon>Spiralia</taxon>
        <taxon>Lophotrochozoa</taxon>
        <taxon>Annelida</taxon>
        <taxon>Clitellata</taxon>
        <taxon>Hirudinea</taxon>
        <taxon>Rhynchobdellida</taxon>
        <taxon>Glossiphoniidae</taxon>
        <taxon>Helobdella</taxon>
    </lineage>
</organism>
<reference evidence="13" key="1">
    <citation type="submission" date="2012-12" db="EMBL/GenBank/DDBJ databases">
        <authorList>
            <person name="Hellsten U."/>
            <person name="Grimwood J."/>
            <person name="Chapman J.A."/>
            <person name="Shapiro H."/>
            <person name="Aerts A."/>
            <person name="Otillar R.P."/>
            <person name="Terry A.Y."/>
            <person name="Boore J.L."/>
            <person name="Simakov O."/>
            <person name="Marletaz F."/>
            <person name="Cho S.-J."/>
            <person name="Edsinger-Gonzales E."/>
            <person name="Havlak P."/>
            <person name="Kuo D.-H."/>
            <person name="Larsson T."/>
            <person name="Lv J."/>
            <person name="Arendt D."/>
            <person name="Savage R."/>
            <person name="Osoegawa K."/>
            <person name="de Jong P."/>
            <person name="Lindberg D.R."/>
            <person name="Seaver E.C."/>
            <person name="Weisblat D.A."/>
            <person name="Putnam N.H."/>
            <person name="Grigoriev I.V."/>
            <person name="Rokhsar D.S."/>
        </authorList>
    </citation>
    <scope>NUCLEOTIDE SEQUENCE</scope>
</reference>
<reference evidence="11 13" key="2">
    <citation type="journal article" date="2013" name="Nature">
        <title>Insights into bilaterian evolution from three spiralian genomes.</title>
        <authorList>
            <person name="Simakov O."/>
            <person name="Marletaz F."/>
            <person name="Cho S.J."/>
            <person name="Edsinger-Gonzales E."/>
            <person name="Havlak P."/>
            <person name="Hellsten U."/>
            <person name="Kuo D.H."/>
            <person name="Larsson T."/>
            <person name="Lv J."/>
            <person name="Arendt D."/>
            <person name="Savage R."/>
            <person name="Osoegawa K."/>
            <person name="de Jong P."/>
            <person name="Grimwood J."/>
            <person name="Chapman J.A."/>
            <person name="Shapiro H."/>
            <person name="Aerts A."/>
            <person name="Otillar R.P."/>
            <person name="Terry A.Y."/>
            <person name="Boore J.L."/>
            <person name="Grigoriev I.V."/>
            <person name="Lindberg D.R."/>
            <person name="Seaver E.C."/>
            <person name="Weisblat D.A."/>
            <person name="Putnam N.H."/>
            <person name="Rokhsar D.S."/>
        </authorList>
    </citation>
    <scope>NUCLEOTIDE SEQUENCE</scope>
</reference>
<keyword evidence="5" id="KW-0378">Hydrolase</keyword>
<dbReference type="AlphaFoldDB" id="T1F1P4"/>
<dbReference type="GO" id="GO:0030198">
    <property type="term" value="P:extracellular matrix organization"/>
    <property type="evidence" value="ECO:0000318"/>
    <property type="project" value="GO_Central"/>
</dbReference>
<dbReference type="GO" id="GO:0030574">
    <property type="term" value="P:collagen catabolic process"/>
    <property type="evidence" value="ECO:0000318"/>
    <property type="project" value="GO_Central"/>
</dbReference>
<dbReference type="Gene3D" id="3.40.390.10">
    <property type="entry name" value="Collagenase (Catalytic Domain)"/>
    <property type="match status" value="1"/>
</dbReference>
<comment type="cofactor">
    <cofactor evidence="9">
        <name>Zn(2+)</name>
        <dbReference type="ChEBI" id="CHEBI:29105"/>
    </cofactor>
    <text evidence="9">Binds 2 Zn(2+) ions per subunit.</text>
</comment>
<dbReference type="GO" id="GO:0008270">
    <property type="term" value="F:zinc ion binding"/>
    <property type="evidence" value="ECO:0007669"/>
    <property type="project" value="InterPro"/>
</dbReference>
<dbReference type="STRING" id="6412.T1F1P4"/>
<dbReference type="eggNOG" id="KOG1565">
    <property type="taxonomic scope" value="Eukaryota"/>
</dbReference>
<keyword evidence="2" id="KW-0645">Protease</keyword>
<dbReference type="Proteomes" id="UP000015101">
    <property type="component" value="Unassembled WGS sequence"/>
</dbReference>
<dbReference type="FunFam" id="3.40.390.10:FF:000187">
    <property type="match status" value="1"/>
</dbReference>
<evidence type="ECO:0000259" key="10">
    <source>
        <dbReference type="SMART" id="SM00235"/>
    </source>
</evidence>
<dbReference type="EnsemblMetazoa" id="HelroT169273">
    <property type="protein sequence ID" value="HelroP169273"/>
    <property type="gene ID" value="HelroG169273"/>
</dbReference>
<feature type="binding site" evidence="9">
    <location>
        <position position="38"/>
    </location>
    <ligand>
        <name>Zn(2+)</name>
        <dbReference type="ChEBI" id="CHEBI:29105"/>
        <label>1</label>
    </ligand>
</feature>
<accession>T1F1P4</accession>
<keyword evidence="6 9" id="KW-0862">Zinc</keyword>
<proteinExistence type="inferred from homology"/>
<dbReference type="PRINTS" id="PR00138">
    <property type="entry name" value="MATRIXIN"/>
</dbReference>
<evidence type="ECO:0000256" key="1">
    <source>
        <dbReference type="ARBA" id="ARBA00010370"/>
    </source>
</evidence>
<evidence type="ECO:0000313" key="13">
    <source>
        <dbReference type="Proteomes" id="UP000015101"/>
    </source>
</evidence>
<dbReference type="EMBL" id="AMQM01003250">
    <property type="status" value="NOT_ANNOTATED_CDS"/>
    <property type="molecule type" value="Genomic_DNA"/>
</dbReference>
<feature type="binding site" evidence="9">
    <location>
        <position position="78"/>
    </location>
    <ligand>
        <name>Zn(2+)</name>
        <dbReference type="ChEBI" id="CHEBI:29105"/>
        <label>2</label>
        <note>catalytic</note>
    </ligand>
</feature>
<dbReference type="GO" id="GO:0006508">
    <property type="term" value="P:proteolysis"/>
    <property type="evidence" value="ECO:0007669"/>
    <property type="project" value="UniProtKB-KW"/>
</dbReference>
<dbReference type="MEROPS" id="M10.010"/>
<feature type="binding site" evidence="9">
    <location>
        <position position="28"/>
    </location>
    <ligand>
        <name>Zn(2+)</name>
        <dbReference type="ChEBI" id="CHEBI:29105"/>
        <label>1</label>
    </ligand>
</feature>
<dbReference type="InterPro" id="IPR001818">
    <property type="entry name" value="Pept_M10_metallopeptidase"/>
</dbReference>
<evidence type="ECO:0000256" key="6">
    <source>
        <dbReference type="ARBA" id="ARBA00022833"/>
    </source>
</evidence>
<evidence type="ECO:0000256" key="5">
    <source>
        <dbReference type="ARBA" id="ARBA00022801"/>
    </source>
</evidence>
<feature type="binding site" evidence="9">
    <location>
        <position position="15"/>
    </location>
    <ligand>
        <name>Zn(2+)</name>
        <dbReference type="ChEBI" id="CHEBI:29105"/>
        <label>1</label>
    </ligand>
</feature>
<dbReference type="Pfam" id="PF00413">
    <property type="entry name" value="Peptidase_M10"/>
    <property type="match status" value="1"/>
</dbReference>
<dbReference type="InterPro" id="IPR024079">
    <property type="entry name" value="MetalloPept_cat_dom_sf"/>
</dbReference>
<feature type="binding site" evidence="9">
    <location>
        <position position="64"/>
    </location>
    <ligand>
        <name>Zn(2+)</name>
        <dbReference type="ChEBI" id="CHEBI:29105"/>
        <label>2</label>
        <note>catalytic</note>
    </ligand>
</feature>
<dbReference type="SMART" id="SM00235">
    <property type="entry name" value="ZnMc"/>
    <property type="match status" value="1"/>
</dbReference>
<feature type="binding site" evidence="9">
    <location>
        <position position="43"/>
    </location>
    <ligand>
        <name>Ca(2+)</name>
        <dbReference type="ChEBI" id="CHEBI:29108"/>
        <label>3</label>
    </ligand>
</feature>
<dbReference type="PANTHER" id="PTHR10201:SF291">
    <property type="entry name" value="MATRIX METALLOPROTEINASE 1, ISOFORM C-RELATED"/>
    <property type="match status" value="1"/>
</dbReference>
<dbReference type="SUPFAM" id="SSF55486">
    <property type="entry name" value="Metalloproteases ('zincins'), catalytic domain"/>
    <property type="match status" value="1"/>
</dbReference>
<dbReference type="GO" id="GO:0031012">
    <property type="term" value="C:extracellular matrix"/>
    <property type="evidence" value="ECO:0007669"/>
    <property type="project" value="InterPro"/>
</dbReference>
<evidence type="ECO:0000256" key="3">
    <source>
        <dbReference type="ARBA" id="ARBA00022723"/>
    </source>
</evidence>
<feature type="binding site" evidence="9">
    <location>
        <position position="40"/>
    </location>
    <ligand>
        <name>Ca(2+)</name>
        <dbReference type="ChEBI" id="CHEBI:29108"/>
        <label>3</label>
    </ligand>
</feature>
<dbReference type="GO" id="GO:0005615">
    <property type="term" value="C:extracellular space"/>
    <property type="evidence" value="ECO:0000318"/>
    <property type="project" value="GO_Central"/>
</dbReference>
<feature type="binding site" evidence="9">
    <location>
        <position position="20"/>
    </location>
    <ligand>
        <name>Ca(2+)</name>
        <dbReference type="ChEBI" id="CHEBI:29108"/>
        <label>3</label>
    </ligand>
</feature>
<keyword evidence="3 9" id="KW-0479">Metal-binding</keyword>
<dbReference type="CTD" id="20202744"/>
<evidence type="ECO:0000256" key="7">
    <source>
        <dbReference type="ARBA" id="ARBA00023049"/>
    </source>
</evidence>
<feature type="active site" evidence="8">
    <location>
        <position position="61"/>
    </location>
</feature>
<keyword evidence="4" id="KW-0732">Signal</keyword>
<keyword evidence="9" id="KW-0106">Calcium</keyword>
<feature type="binding site" evidence="9">
    <location>
        <position position="70"/>
    </location>
    <ligand>
        <name>Zn(2+)</name>
        <dbReference type="ChEBI" id="CHEBI:29105"/>
        <label>2</label>
        <note>catalytic</note>
    </ligand>
</feature>
<feature type="binding site" evidence="9">
    <location>
        <position position="41"/>
    </location>
    <ligand>
        <name>Ca(2+)</name>
        <dbReference type="ChEBI" id="CHEBI:29108"/>
        <label>1</label>
    </ligand>
</feature>
<sequence length="106" mass="11786">MANLKIGFYKRNHSDNYPFDGRGKVLAHTFYPKIGQIHFDDDEVWSNGTTGIYFYGVAVHEFGHSVGLLHSNLEGSVMSPYYVGYKPNITLSPDDINGIKAICGSI</sequence>
<evidence type="ECO:0000256" key="2">
    <source>
        <dbReference type="ARBA" id="ARBA00022670"/>
    </source>
</evidence>
<dbReference type="OrthoDB" id="406838at2759"/>
<dbReference type="RefSeq" id="XP_009013361.1">
    <property type="nucleotide sequence ID" value="XM_009015113.1"/>
</dbReference>
<evidence type="ECO:0000256" key="4">
    <source>
        <dbReference type="ARBA" id="ARBA00022729"/>
    </source>
</evidence>
<evidence type="ECO:0000256" key="8">
    <source>
        <dbReference type="PIRSR" id="PIRSR621190-1"/>
    </source>
</evidence>
<evidence type="ECO:0000313" key="11">
    <source>
        <dbReference type="EMBL" id="ESO08431.1"/>
    </source>
</evidence>
<dbReference type="InParanoid" id="T1F1P4"/>
<keyword evidence="13" id="KW-1185">Reference proteome</keyword>
<gene>
    <name evidence="12" type="primary">20202744</name>
    <name evidence="11" type="ORF">HELRODRAFT_169273</name>
</gene>
<comment type="similarity">
    <text evidence="1">Belongs to the peptidase M10A family.</text>
</comment>
<dbReference type="PANTHER" id="PTHR10201">
    <property type="entry name" value="MATRIX METALLOPROTEINASE"/>
    <property type="match status" value="1"/>
</dbReference>
<dbReference type="GeneID" id="20202744"/>
<dbReference type="GO" id="GO:0004222">
    <property type="term" value="F:metalloendopeptidase activity"/>
    <property type="evidence" value="ECO:0000318"/>
    <property type="project" value="GO_Central"/>
</dbReference>
<reference evidence="12" key="3">
    <citation type="submission" date="2015-06" db="UniProtKB">
        <authorList>
            <consortium name="EnsemblMetazoa"/>
        </authorList>
    </citation>
    <scope>IDENTIFICATION</scope>
</reference>
<dbReference type="KEGG" id="hro:HELRODRAFT_169273"/>
<feature type="binding site" evidence="9">
    <location>
        <position position="60"/>
    </location>
    <ligand>
        <name>Zn(2+)</name>
        <dbReference type="ChEBI" id="CHEBI:29105"/>
        <label>2</label>
        <note>catalytic</note>
    </ligand>
</feature>
<comment type="cofactor">
    <cofactor evidence="9">
        <name>Ca(2+)</name>
        <dbReference type="ChEBI" id="CHEBI:29108"/>
    </cofactor>
    <text evidence="9">Can bind about 5 Ca(2+) ions per subunit.</text>
</comment>
<dbReference type="OMA" id="RPGSIMH"/>
<feature type="binding site" evidence="9">
    <location>
        <position position="13"/>
    </location>
    <ligand>
        <name>Zn(2+)</name>
        <dbReference type="ChEBI" id="CHEBI:29105"/>
        <label>1</label>
    </ligand>
</feature>
<dbReference type="HOGENOM" id="CLU_015489_5_1_1"/>
<dbReference type="InterPro" id="IPR021190">
    <property type="entry name" value="Pept_M10A"/>
</dbReference>
<dbReference type="EMBL" id="KB096080">
    <property type="protein sequence ID" value="ESO08431.1"/>
    <property type="molecule type" value="Genomic_DNA"/>
</dbReference>